<protein>
    <submittedName>
        <fullName evidence="2">Glutamate receptor ionotropic, NMDA 2B</fullName>
    </submittedName>
</protein>
<reference evidence="2" key="1">
    <citation type="submission" date="2023-01" db="EMBL/GenBank/DDBJ databases">
        <title>Genome assembly of the deep-sea coral Lophelia pertusa.</title>
        <authorList>
            <person name="Herrera S."/>
            <person name="Cordes E."/>
        </authorList>
    </citation>
    <scope>NUCLEOTIDE SEQUENCE</scope>
    <source>
        <strain evidence="2">USNM1676648</strain>
        <tissue evidence="2">Polyp</tissue>
    </source>
</reference>
<evidence type="ECO:0000313" key="3">
    <source>
        <dbReference type="Proteomes" id="UP001163046"/>
    </source>
</evidence>
<comment type="caution">
    <text evidence="2">The sequence shown here is derived from an EMBL/GenBank/DDBJ whole genome shotgun (WGS) entry which is preliminary data.</text>
</comment>
<dbReference type="EMBL" id="MU826872">
    <property type="protein sequence ID" value="KAJ7370139.1"/>
    <property type="molecule type" value="Genomic_DNA"/>
</dbReference>
<dbReference type="AlphaFoldDB" id="A0A9X0CQV1"/>
<keyword evidence="1" id="KW-0472">Membrane</keyword>
<name>A0A9X0CQV1_9CNID</name>
<gene>
    <name evidence="2" type="primary">GRIN2B_2</name>
    <name evidence="2" type="ORF">OS493_034068</name>
</gene>
<keyword evidence="1" id="KW-0812">Transmembrane</keyword>
<evidence type="ECO:0000313" key="2">
    <source>
        <dbReference type="EMBL" id="KAJ7370139.1"/>
    </source>
</evidence>
<keyword evidence="2" id="KW-0675">Receptor</keyword>
<accession>A0A9X0CQV1</accession>
<keyword evidence="3" id="KW-1185">Reference proteome</keyword>
<proteinExistence type="predicted"/>
<dbReference type="Proteomes" id="UP001163046">
    <property type="component" value="Unassembled WGS sequence"/>
</dbReference>
<organism evidence="2 3">
    <name type="scientific">Desmophyllum pertusum</name>
    <dbReference type="NCBI Taxonomy" id="174260"/>
    <lineage>
        <taxon>Eukaryota</taxon>
        <taxon>Metazoa</taxon>
        <taxon>Cnidaria</taxon>
        <taxon>Anthozoa</taxon>
        <taxon>Hexacorallia</taxon>
        <taxon>Scleractinia</taxon>
        <taxon>Caryophylliina</taxon>
        <taxon>Caryophylliidae</taxon>
        <taxon>Desmophyllum</taxon>
    </lineage>
</organism>
<evidence type="ECO:0000256" key="1">
    <source>
        <dbReference type="SAM" id="Phobius"/>
    </source>
</evidence>
<sequence>MEWSLAKKSLWTQPISNSILRFSDDNVLAQLWSKWLVRKCMKKEDFETTPDRLSLYNYNGVFVLVAAGILISILFLGFERKVASYRAKRKEIVHGLERKDGGSKETLTDYFVDKFPSTITRLNSGTENNNVKSLSQLNFASSNSVLKLERCDDAQESKGLKFNSIC</sequence>
<feature type="transmembrane region" description="Helical" evidence="1">
    <location>
        <begin position="56"/>
        <end position="78"/>
    </location>
</feature>
<dbReference type="OrthoDB" id="5984008at2759"/>
<keyword evidence="1" id="KW-1133">Transmembrane helix</keyword>